<reference evidence="2 3" key="1">
    <citation type="submission" date="2017-08" db="EMBL/GenBank/DDBJ databases">
        <title>The complete genome sequence of Nocardiopsis gilva YIM 90087.</title>
        <authorList>
            <person name="Yin M."/>
            <person name="Tang S."/>
        </authorList>
    </citation>
    <scope>NUCLEOTIDE SEQUENCE [LARGE SCALE GENOMIC DNA]</scope>
    <source>
        <strain evidence="2 3">YIM 90087</strain>
    </source>
</reference>
<dbReference type="InterPro" id="IPR057037">
    <property type="entry name" value="TPR_rep_actino"/>
</dbReference>
<protein>
    <recommendedName>
        <fullName evidence="1">TPR repeat domain-containing protein</fullName>
    </recommendedName>
</protein>
<dbReference type="Pfam" id="PF23275">
    <property type="entry name" value="TPR_23"/>
    <property type="match status" value="1"/>
</dbReference>
<gene>
    <name evidence="2" type="ORF">CDO52_13975</name>
</gene>
<dbReference type="AlphaFoldDB" id="A0A223S6J1"/>
<evidence type="ECO:0000313" key="3">
    <source>
        <dbReference type="Proteomes" id="UP000215005"/>
    </source>
</evidence>
<proteinExistence type="predicted"/>
<evidence type="ECO:0000313" key="2">
    <source>
        <dbReference type="EMBL" id="ASU83741.1"/>
    </source>
</evidence>
<dbReference type="KEGG" id="ngv:CDO52_13975"/>
<feature type="domain" description="TPR repeat" evidence="1">
    <location>
        <begin position="292"/>
        <end position="507"/>
    </location>
</feature>
<dbReference type="EMBL" id="CP022753">
    <property type="protein sequence ID" value="ASU83741.1"/>
    <property type="molecule type" value="Genomic_DNA"/>
</dbReference>
<name>A0A223S6J1_9ACTN</name>
<dbReference type="RefSeq" id="WP_017621221.1">
    <property type="nucleotide sequence ID" value="NZ_ANBG01000399.1"/>
</dbReference>
<organism evidence="2 3">
    <name type="scientific">Nocardiopsis gilva YIM 90087</name>
    <dbReference type="NCBI Taxonomy" id="1235441"/>
    <lineage>
        <taxon>Bacteria</taxon>
        <taxon>Bacillati</taxon>
        <taxon>Actinomycetota</taxon>
        <taxon>Actinomycetes</taxon>
        <taxon>Streptosporangiales</taxon>
        <taxon>Nocardiopsidaceae</taxon>
        <taxon>Nocardiopsis</taxon>
    </lineage>
</organism>
<sequence length="872" mass="96684">MVDFDPVDTKAKESTVTDKANTLWNLAGRIMGRSGDLRGLIKGSAMEFTELVSDSIEKGGNYNDELWRDASMSITWGATITDMWASDVKDFKKDRKKIIDDFYEAYQALKLQVSMQIMQDRQNGKLAPPTTAPSFDSGSLLKPAAPAGGLHNWANDPVFDERMQAATLQLLQEYHAKAAARLAKLRVKSEDRGKMLKDGPQEKHVKQLTEHGALGWAAYNLLGAKALPPLPVSKAEAAKMAKELQEYTNKGKKPDFRYLQIMSALQAVTDKAQVLQGLDDKKRRVDIYDRAQANHLSKNELAFLREFYDAYEKQNHFGDNEGGILYLGHQLDTNPNLELDEGAKQEILRTLGGGLLVLSDENLGGGFDDLPVSIQRVANGEPAQIPLGIRDSKKGYDHVDWLEDAEYLDRLIGRTDTDGLRGGETFSANLATSMGHYLNDVDKTDNSHDETLQSLLDVTNRNTDASRDILTGVDTHPKFTDSSEVLKGLYTHAWEDDGASVAGLTDWIPEYMANKDDPTAQAMAKKASLGLIETTTGTDLYNALIDTGVEKGKSHSASMGEFNPHIARSFASVVEANLNDFGLPEEKPNEFGLYDDSSELKVDYAHRRRFLELGISDPQSAQRLMQAANVRDLSGFYDATKSGEFVDSRNSGRFRQLLDAAIREELLDRTQDKDDHDNEEKARASAISAGARATLVAAGGFAPPMVSQPVEAGLSVYDEYLRYRIATEWGGTEFQDAVNSQDGVTDPRHPFHINTSGNTFTPSKMEAKSQLDMLDSLARDGKLELDDLKKQGLATDKGVKTIYDFSAKDWDDNKDAVEKLLSSQKGPDGSDKSALEFTEKYVKEYKDQYDEVHKSMYNDVGLQEKGESEQKR</sequence>
<evidence type="ECO:0000259" key="1">
    <source>
        <dbReference type="Pfam" id="PF23275"/>
    </source>
</evidence>
<dbReference type="OrthoDB" id="3307062at2"/>
<accession>A0A223S6J1</accession>
<keyword evidence="3" id="KW-1185">Reference proteome</keyword>
<dbReference type="Proteomes" id="UP000215005">
    <property type="component" value="Chromosome"/>
</dbReference>